<dbReference type="KEGG" id="vta:A1524"/>
<sequence length="414" mass="44809">MGIAKRNKGHAAILFVLIIPALFGLFALGSDGARALQASARLDDGLEAASLAVAAFNDDNDDDGSGSGSEINQTIANAYINQYMDSMNSVTNVKIEKKSCEDIPDCVSGLEDGDSRFFEYSVTATTNHDFWFPNAFTENVETFNVSGTSSSRKYQNHAVDVVFVSDFSGSMGNSWDGGSKDKYEDLIDVIGLVTTELAKFNALENIDDNSVSFVAFNHMVRLDDGDGSGTNCYVQQLKYSGSSVSTTQTINAIFTEKSGCAYNSHAGGSFYDLVPTTNFTNFNNAISNFYPGGWTASYQGIIRGAQLLNKGANPRRLMIVLSDGQEYSSSNNTISNNLVNAGMCNTIRAHFDSLVIGEEQVSSKIAVIGFDYDLENNVALKNCAGSDNVYKAEDKNEILNRILELISEEIGHLK</sequence>
<dbReference type="SMART" id="SM00327">
    <property type="entry name" value="VWA"/>
    <property type="match status" value="1"/>
</dbReference>
<protein>
    <submittedName>
        <fullName evidence="2">Membrane associated secretion system protein</fullName>
    </submittedName>
</protein>
<dbReference type="EMBL" id="LT960611">
    <property type="protein sequence ID" value="SON49503.1"/>
    <property type="molecule type" value="Genomic_DNA"/>
</dbReference>
<accession>A0A2N8ZC97</accession>
<dbReference type="Gene3D" id="3.40.50.410">
    <property type="entry name" value="von Willebrand factor, type A domain"/>
    <property type="match status" value="1"/>
</dbReference>
<dbReference type="OrthoDB" id="5670502at2"/>
<reference evidence="2 3" key="1">
    <citation type="submission" date="2017-10" db="EMBL/GenBank/DDBJ databases">
        <authorList>
            <person name="Banno H."/>
            <person name="Chua N.-H."/>
        </authorList>
    </citation>
    <scope>NUCLEOTIDE SEQUENCE [LARGE SCALE GENOMIC DNA]</scope>
    <source>
        <strain evidence="2">Vibrio tapetis CECT4600</strain>
    </source>
</reference>
<organism evidence="2 3">
    <name type="scientific">Vibrio tapetis subsp. tapetis</name>
    <dbReference type="NCBI Taxonomy" id="1671868"/>
    <lineage>
        <taxon>Bacteria</taxon>
        <taxon>Pseudomonadati</taxon>
        <taxon>Pseudomonadota</taxon>
        <taxon>Gammaproteobacteria</taxon>
        <taxon>Vibrionales</taxon>
        <taxon>Vibrionaceae</taxon>
        <taxon>Vibrio</taxon>
    </lineage>
</organism>
<feature type="domain" description="VWFA" evidence="1">
    <location>
        <begin position="160"/>
        <end position="406"/>
    </location>
</feature>
<evidence type="ECO:0000313" key="2">
    <source>
        <dbReference type="EMBL" id="SON49503.1"/>
    </source>
</evidence>
<evidence type="ECO:0000313" key="3">
    <source>
        <dbReference type="Proteomes" id="UP000235828"/>
    </source>
</evidence>
<keyword evidence="3" id="KW-1185">Reference proteome</keyword>
<dbReference type="Proteomes" id="UP000235828">
    <property type="component" value="Chromosome A"/>
</dbReference>
<gene>
    <name evidence="2" type="ORF">VTAP4600_A1524</name>
</gene>
<dbReference type="RefSeq" id="WP_102522161.1">
    <property type="nucleotide sequence ID" value="NZ_LT960611.1"/>
</dbReference>
<dbReference type="AlphaFoldDB" id="A0A2N8ZC97"/>
<dbReference type="SUPFAM" id="SSF53300">
    <property type="entry name" value="vWA-like"/>
    <property type="match status" value="1"/>
</dbReference>
<dbReference type="PROSITE" id="PS50234">
    <property type="entry name" value="VWFA"/>
    <property type="match status" value="1"/>
</dbReference>
<dbReference type="InterPro" id="IPR002035">
    <property type="entry name" value="VWF_A"/>
</dbReference>
<proteinExistence type="predicted"/>
<evidence type="ECO:0000259" key="1">
    <source>
        <dbReference type="PROSITE" id="PS50234"/>
    </source>
</evidence>
<dbReference type="InterPro" id="IPR036465">
    <property type="entry name" value="vWFA_dom_sf"/>
</dbReference>
<name>A0A2N8ZC97_9VIBR</name>